<gene>
    <name evidence="3" type="ORF">EDC27_1014</name>
</gene>
<name>A0A3N1VNM9_9BACT</name>
<comment type="caution">
    <text evidence="3">The sequence shown here is derived from an EMBL/GenBank/DDBJ whole genome shotgun (WGS) entry which is preliminary data.</text>
</comment>
<organism evidence="3 4">
    <name type="scientific">Desulfosoma caldarium</name>
    <dbReference type="NCBI Taxonomy" id="610254"/>
    <lineage>
        <taxon>Bacteria</taxon>
        <taxon>Pseudomonadati</taxon>
        <taxon>Thermodesulfobacteriota</taxon>
        <taxon>Syntrophobacteria</taxon>
        <taxon>Syntrophobacterales</taxon>
        <taxon>Syntrophobacteraceae</taxon>
        <taxon>Desulfosoma</taxon>
    </lineage>
</organism>
<keyword evidence="4" id="KW-1185">Reference proteome</keyword>
<evidence type="ECO:0000256" key="1">
    <source>
        <dbReference type="ARBA" id="ARBA00023002"/>
    </source>
</evidence>
<dbReference type="InterPro" id="IPR004017">
    <property type="entry name" value="Cys_rich_dom"/>
</dbReference>
<dbReference type="GO" id="GO:0016491">
    <property type="term" value="F:oxidoreductase activity"/>
    <property type="evidence" value="ECO:0007669"/>
    <property type="project" value="UniProtKB-KW"/>
</dbReference>
<dbReference type="Gene3D" id="1.20.1050.140">
    <property type="match status" value="1"/>
</dbReference>
<feature type="domain" description="Cysteine-rich" evidence="2">
    <location>
        <begin position="149"/>
        <end position="235"/>
    </location>
</feature>
<sequence>MLMNDPVAYYPGCSLEGLAVEYDLSTRSVCHALGLSLVELEDWNCCGSTPASLYDPMLSATLAGRNLLLAQRARLKTVMTPCPGCLKALKGAIKAHALHSEAFEEALGHPYEGTVRAVSVLQLLYEKVGPNTLAHAVRWPLDGLSVVPYYGCLLTRPERSAQFDDPENPVSMDLLLEALGCVVPHFPFKTECCGATSGITRADVVARLSGRLLDMARRSGAQAIVVACPLCQQNLDLRQAQAEKAMRSRFGLPVLYLTQIIGWALGLPEQDLGLGKLVVSPFGVLPVRNRREPSHSECVENRGSPLSRG</sequence>
<evidence type="ECO:0000313" key="3">
    <source>
        <dbReference type="EMBL" id="ROR01822.1"/>
    </source>
</evidence>
<dbReference type="Pfam" id="PF02754">
    <property type="entry name" value="CCG"/>
    <property type="match status" value="2"/>
</dbReference>
<dbReference type="AlphaFoldDB" id="A0A3N1VNM9"/>
<evidence type="ECO:0000259" key="2">
    <source>
        <dbReference type="Pfam" id="PF02754"/>
    </source>
</evidence>
<evidence type="ECO:0000313" key="4">
    <source>
        <dbReference type="Proteomes" id="UP000276223"/>
    </source>
</evidence>
<keyword evidence="1" id="KW-0560">Oxidoreductase</keyword>
<accession>A0A3N1VNM9</accession>
<protein>
    <submittedName>
        <fullName evidence="3">Heterodisulfide reductase subunit B</fullName>
    </submittedName>
</protein>
<proteinExistence type="predicted"/>
<feature type="domain" description="Cysteine-rich" evidence="2">
    <location>
        <begin position="7"/>
        <end position="89"/>
    </location>
</feature>
<dbReference type="InterPro" id="IPR051278">
    <property type="entry name" value="HdrB/HdrD_reductase"/>
</dbReference>
<dbReference type="Proteomes" id="UP000276223">
    <property type="component" value="Unassembled WGS sequence"/>
</dbReference>
<dbReference type="PANTHER" id="PTHR42947">
    <property type="entry name" value="COB--COM HETERODISULFIDE REDUCTASE SUBUNIT B 1"/>
    <property type="match status" value="1"/>
</dbReference>
<dbReference type="PANTHER" id="PTHR42947:SF1">
    <property type="entry name" value="COB--COM HETERODISULFIDE REDUCTASE SUBUNIT B 1"/>
    <property type="match status" value="1"/>
</dbReference>
<reference evidence="3 4" key="1">
    <citation type="submission" date="2018-11" db="EMBL/GenBank/DDBJ databases">
        <title>Genomic Encyclopedia of Type Strains, Phase IV (KMG-IV): sequencing the most valuable type-strain genomes for metagenomic binning, comparative biology and taxonomic classification.</title>
        <authorList>
            <person name="Goeker M."/>
        </authorList>
    </citation>
    <scope>NUCLEOTIDE SEQUENCE [LARGE SCALE GENOMIC DNA]</scope>
    <source>
        <strain evidence="3 4">DSM 22027</strain>
    </source>
</reference>
<dbReference type="EMBL" id="RJVA01000010">
    <property type="protein sequence ID" value="ROR01822.1"/>
    <property type="molecule type" value="Genomic_DNA"/>
</dbReference>